<dbReference type="PANTHER" id="PTHR45431">
    <property type="entry name" value="RHODANESE-LIKE DOMAIN-CONTAINING PROTEIN 15, CHLOROPLASTIC"/>
    <property type="match status" value="1"/>
</dbReference>
<comment type="caution">
    <text evidence="2">The sequence shown here is derived from an EMBL/GenBank/DDBJ whole genome shotgun (WGS) entry which is preliminary data.</text>
</comment>
<dbReference type="PROSITE" id="PS50206">
    <property type="entry name" value="RHODANESE_3"/>
    <property type="match status" value="1"/>
</dbReference>
<reference evidence="2 3" key="1">
    <citation type="submission" date="2023-05" db="EMBL/GenBank/DDBJ databases">
        <authorList>
            <person name="Zhang X."/>
        </authorList>
    </citation>
    <scope>NUCLEOTIDE SEQUENCE [LARGE SCALE GENOMIC DNA]</scope>
    <source>
        <strain evidence="2 3">DM2B3-1</strain>
    </source>
</reference>
<dbReference type="Pfam" id="PF00581">
    <property type="entry name" value="Rhodanese"/>
    <property type="match status" value="1"/>
</dbReference>
<sequence length="109" mass="12374">MLFNLFKRNKGYVDLSADKFREALITDSNFVVLDVRTSEEFKAGHIKDARKADFLSGEFAAKVDTMDKEKTYYVYCRSGARSAMACKQLTKAGFTKVFNLSGGYSSWLR</sequence>
<dbReference type="InterPro" id="IPR036873">
    <property type="entry name" value="Rhodanese-like_dom_sf"/>
</dbReference>
<evidence type="ECO:0000313" key="3">
    <source>
        <dbReference type="Proteomes" id="UP001228581"/>
    </source>
</evidence>
<evidence type="ECO:0000259" key="1">
    <source>
        <dbReference type="PROSITE" id="PS50206"/>
    </source>
</evidence>
<dbReference type="Proteomes" id="UP001228581">
    <property type="component" value="Unassembled WGS sequence"/>
</dbReference>
<keyword evidence="3" id="KW-1185">Reference proteome</keyword>
<dbReference type="SMART" id="SM00450">
    <property type="entry name" value="RHOD"/>
    <property type="match status" value="1"/>
</dbReference>
<gene>
    <name evidence="2" type="ORF">QNI19_25350</name>
</gene>
<proteinExistence type="predicted"/>
<dbReference type="InterPro" id="IPR052367">
    <property type="entry name" value="Thiosulfate_ST/Rhodanese-like"/>
</dbReference>
<dbReference type="CDD" id="cd00158">
    <property type="entry name" value="RHOD"/>
    <property type="match status" value="1"/>
</dbReference>
<dbReference type="EMBL" id="JASJOT010000021">
    <property type="protein sequence ID" value="MDJ1496289.1"/>
    <property type="molecule type" value="Genomic_DNA"/>
</dbReference>
<protein>
    <submittedName>
        <fullName evidence="2">Rhodanese-like domain-containing protein</fullName>
    </submittedName>
</protein>
<dbReference type="Gene3D" id="3.40.250.10">
    <property type="entry name" value="Rhodanese-like domain"/>
    <property type="match status" value="1"/>
</dbReference>
<dbReference type="RefSeq" id="WP_314000979.1">
    <property type="nucleotide sequence ID" value="NZ_JASJOT010000021.1"/>
</dbReference>
<accession>A0ABT7CRB1</accession>
<name>A0ABT7CRB1_9BACT</name>
<feature type="domain" description="Rhodanese" evidence="1">
    <location>
        <begin position="26"/>
        <end position="109"/>
    </location>
</feature>
<evidence type="ECO:0000313" key="2">
    <source>
        <dbReference type="EMBL" id="MDJ1496289.1"/>
    </source>
</evidence>
<dbReference type="PANTHER" id="PTHR45431:SF3">
    <property type="entry name" value="RHODANESE-LIKE DOMAIN-CONTAINING PROTEIN 15, CHLOROPLASTIC"/>
    <property type="match status" value="1"/>
</dbReference>
<organism evidence="2 3">
    <name type="scientific">Xanthocytophaga flava</name>
    <dbReference type="NCBI Taxonomy" id="3048013"/>
    <lineage>
        <taxon>Bacteria</taxon>
        <taxon>Pseudomonadati</taxon>
        <taxon>Bacteroidota</taxon>
        <taxon>Cytophagia</taxon>
        <taxon>Cytophagales</taxon>
        <taxon>Rhodocytophagaceae</taxon>
        <taxon>Xanthocytophaga</taxon>
    </lineage>
</organism>
<dbReference type="InterPro" id="IPR001763">
    <property type="entry name" value="Rhodanese-like_dom"/>
</dbReference>
<dbReference type="SUPFAM" id="SSF52821">
    <property type="entry name" value="Rhodanese/Cell cycle control phosphatase"/>
    <property type="match status" value="1"/>
</dbReference>